<reference evidence="8" key="2">
    <citation type="journal article" date="2009" name="Genome Res.">
        <title>Comparative genomic analyses of the human fungal pathogens Coccidioides and their relatives.</title>
        <authorList>
            <person name="Sharpton T.J."/>
            <person name="Stajich J.E."/>
            <person name="Rounsley S.D."/>
            <person name="Gardner M.J."/>
            <person name="Wortman J.R."/>
            <person name="Jordar V.S."/>
            <person name="Maiti R."/>
            <person name="Kodira C.D."/>
            <person name="Neafsey D.E."/>
            <person name="Zeng Q."/>
            <person name="Hung C.-Y."/>
            <person name="McMahan C."/>
            <person name="Muszewska A."/>
            <person name="Grynberg M."/>
            <person name="Mandel M.A."/>
            <person name="Kellner E.M."/>
            <person name="Barker B.M."/>
            <person name="Galgiani J.N."/>
            <person name="Orbach M.J."/>
            <person name="Kirkland T.N."/>
            <person name="Cole G.T."/>
            <person name="Henn M.R."/>
            <person name="Birren B.W."/>
            <person name="Taylor J.W."/>
        </authorList>
    </citation>
    <scope>NUCLEOTIDE SEQUENCE [LARGE SCALE GENOMIC DNA]</scope>
    <source>
        <strain evidence="8">RMSCC 3488</strain>
    </source>
</reference>
<dbReference type="PANTHER" id="PTHR10587:SF137">
    <property type="entry name" value="4-DEOXY-4-FORMAMIDO-L-ARABINOSE-PHOSPHOUNDECAPRENOL DEFORMYLASE ARND-RELATED"/>
    <property type="match status" value="1"/>
</dbReference>
<keyword evidence="2" id="KW-0146">Chitin degradation</keyword>
<comment type="catalytic activity">
    <reaction evidence="5">
        <text>[(1-&gt;4)-N-acetyl-beta-D-glucosaminyl](n) + n H2O = chitosan + n acetate</text>
        <dbReference type="Rhea" id="RHEA:10464"/>
        <dbReference type="Rhea" id="RHEA-COMP:9593"/>
        <dbReference type="Rhea" id="RHEA-COMP:9597"/>
        <dbReference type="ChEBI" id="CHEBI:15377"/>
        <dbReference type="ChEBI" id="CHEBI:17029"/>
        <dbReference type="ChEBI" id="CHEBI:30089"/>
        <dbReference type="ChEBI" id="CHEBI:57704"/>
        <dbReference type="EC" id="3.5.1.41"/>
    </reaction>
    <physiologicalReaction direction="left-to-right" evidence="5">
        <dbReference type="Rhea" id="RHEA:10465"/>
    </physiologicalReaction>
</comment>
<dbReference type="EC" id="3.5.1.41" evidence="4"/>
<evidence type="ECO:0000313" key="7">
    <source>
        <dbReference type="EMBL" id="KMM64194.1"/>
    </source>
</evidence>
<keyword evidence="2" id="KW-0119">Carbohydrate metabolism</keyword>
<evidence type="ECO:0000256" key="3">
    <source>
        <dbReference type="ARBA" id="ARBA00023285"/>
    </source>
</evidence>
<dbReference type="SUPFAM" id="SSF88713">
    <property type="entry name" value="Glycoside hydrolase/deacetylase"/>
    <property type="match status" value="1"/>
</dbReference>
<dbReference type="Proteomes" id="UP000054567">
    <property type="component" value="Unassembled WGS sequence"/>
</dbReference>
<dbReference type="InterPro" id="IPR050248">
    <property type="entry name" value="Polysacc_deacetylase_ArnD"/>
</dbReference>
<dbReference type="PANTHER" id="PTHR10587">
    <property type="entry name" value="GLYCOSYL TRANSFERASE-RELATED"/>
    <property type="match status" value="1"/>
</dbReference>
<dbReference type="GO" id="GO:0004099">
    <property type="term" value="F:chitin deacetylase activity"/>
    <property type="evidence" value="ECO:0007669"/>
    <property type="project" value="UniProtKB-EC"/>
</dbReference>
<reference evidence="7 8" key="1">
    <citation type="submission" date="2007-06" db="EMBL/GenBank/DDBJ databases">
        <title>The Genome Sequence of Coccidioides posadasii RMSCC_3488.</title>
        <authorList>
            <consortium name="Coccidioides Genome Resources Consortium"/>
            <consortium name="The Broad Institute Genome Sequencing Platform"/>
            <person name="Henn M.R."/>
            <person name="Sykes S."/>
            <person name="Young S."/>
            <person name="Jaffe D."/>
            <person name="Berlin A."/>
            <person name="Alvarez P."/>
            <person name="Butler J."/>
            <person name="Gnerre S."/>
            <person name="Grabherr M."/>
            <person name="Mauceli E."/>
            <person name="Brockman W."/>
            <person name="Kodira C."/>
            <person name="Alvarado L."/>
            <person name="Zeng Q."/>
            <person name="Crawford M."/>
            <person name="Antoine C."/>
            <person name="Devon K."/>
            <person name="Galgiani J."/>
            <person name="Orsborn K."/>
            <person name="Lewis M.L."/>
            <person name="Nusbaum C."/>
            <person name="Galagan J."/>
            <person name="Birren B."/>
        </authorList>
    </citation>
    <scope>NUCLEOTIDE SEQUENCE [LARGE SCALE GENOMIC DNA]</scope>
    <source>
        <strain evidence="7 8">RMSCC 3488</strain>
    </source>
</reference>
<evidence type="ECO:0000313" key="8">
    <source>
        <dbReference type="Proteomes" id="UP000054567"/>
    </source>
</evidence>
<dbReference type="GO" id="GO:0006032">
    <property type="term" value="P:chitin catabolic process"/>
    <property type="evidence" value="ECO:0007669"/>
    <property type="project" value="UniProtKB-KW"/>
</dbReference>
<dbReference type="Gene3D" id="3.20.20.370">
    <property type="entry name" value="Glycoside hydrolase/deacetylase"/>
    <property type="match status" value="1"/>
</dbReference>
<dbReference type="PROSITE" id="PS51677">
    <property type="entry name" value="NODB"/>
    <property type="match status" value="1"/>
</dbReference>
<evidence type="ECO:0000256" key="2">
    <source>
        <dbReference type="ARBA" id="ARBA00023024"/>
    </source>
</evidence>
<reference evidence="8" key="3">
    <citation type="journal article" date="2010" name="Genome Res.">
        <title>Population genomic sequencing of Coccidioides fungi reveals recent hybridization and transposon control.</title>
        <authorList>
            <person name="Neafsey D.E."/>
            <person name="Barker B.M."/>
            <person name="Sharpton T.J."/>
            <person name="Stajich J.E."/>
            <person name="Park D.J."/>
            <person name="Whiston E."/>
            <person name="Hung C.-Y."/>
            <person name="McMahan C."/>
            <person name="White J."/>
            <person name="Sykes S."/>
            <person name="Heiman D."/>
            <person name="Young S."/>
            <person name="Zeng Q."/>
            <person name="Abouelleil A."/>
            <person name="Aftuck L."/>
            <person name="Bessette D."/>
            <person name="Brown A."/>
            <person name="FitzGerald M."/>
            <person name="Lui A."/>
            <person name="Macdonald J.P."/>
            <person name="Priest M."/>
            <person name="Orbach M.J."/>
            <person name="Galgiani J.N."/>
            <person name="Kirkland T.N."/>
            <person name="Cole G.T."/>
            <person name="Birren B.W."/>
            <person name="Henn M.R."/>
            <person name="Taylor J.W."/>
            <person name="Rounsley S.D."/>
        </authorList>
    </citation>
    <scope>NUCLEOTIDE SEQUENCE [LARGE SCALE GENOMIC DNA]</scope>
    <source>
        <strain evidence="8">RMSCC 3488</strain>
    </source>
</reference>
<evidence type="ECO:0000256" key="1">
    <source>
        <dbReference type="ARBA" id="ARBA00001941"/>
    </source>
</evidence>
<name>A0A0J6F5H1_COCPO</name>
<comment type="cofactor">
    <cofactor evidence="1">
        <name>Co(2+)</name>
        <dbReference type="ChEBI" id="CHEBI:48828"/>
    </cofactor>
</comment>
<evidence type="ECO:0000259" key="6">
    <source>
        <dbReference type="PROSITE" id="PS51677"/>
    </source>
</evidence>
<dbReference type="OrthoDB" id="407355at2759"/>
<proteinExistence type="predicted"/>
<dbReference type="VEuPathDB" id="FungiDB:CPAG_00546"/>
<accession>A0A0J6F5H1</accession>
<keyword evidence="2" id="KW-0624">Polysaccharide degradation</keyword>
<gene>
    <name evidence="7" type="ORF">CPAG_00546</name>
</gene>
<organism evidence="7 8">
    <name type="scientific">Coccidioides posadasii RMSCC 3488</name>
    <dbReference type="NCBI Taxonomy" id="454284"/>
    <lineage>
        <taxon>Eukaryota</taxon>
        <taxon>Fungi</taxon>
        <taxon>Dikarya</taxon>
        <taxon>Ascomycota</taxon>
        <taxon>Pezizomycotina</taxon>
        <taxon>Eurotiomycetes</taxon>
        <taxon>Eurotiomycetidae</taxon>
        <taxon>Onygenales</taxon>
        <taxon>Onygenaceae</taxon>
        <taxon>Coccidioides</taxon>
    </lineage>
</organism>
<dbReference type="EMBL" id="DS268109">
    <property type="protein sequence ID" value="KMM64194.1"/>
    <property type="molecule type" value="Genomic_DNA"/>
</dbReference>
<sequence length="247" mass="28827">MLAVLTIFIFLTTPFYFVYKPPQFIIRYLQRRGPDVLWHVSTSSKVVALTIDDTPSQYTSEMVQILKENDARATWFVIGNQVPGREKVLDELVQNGNELANHAMRDETSKSLSDDVLREQVVTVEGMIRQAYASVDREEDFPKYFRPGGGFFNRRMQDLLARLGYRLVLGDIYPHDPFVSYWRVNARHILSMLHPGGIIICHDRRSWTPPMLREVLPKIRRQGYRIVTVTELLEEHKREMIMTSRIT</sequence>
<dbReference type="Pfam" id="PF01522">
    <property type="entry name" value="Polysacc_deac_1"/>
    <property type="match status" value="1"/>
</dbReference>
<keyword evidence="3" id="KW-0170">Cobalt</keyword>
<dbReference type="CDD" id="cd10958">
    <property type="entry name" value="CE4_NodB_like_2"/>
    <property type="match status" value="1"/>
</dbReference>
<protein>
    <recommendedName>
        <fullName evidence="4">chitin deacetylase</fullName>
        <ecNumber evidence="4">3.5.1.41</ecNumber>
    </recommendedName>
</protein>
<dbReference type="InterPro" id="IPR011330">
    <property type="entry name" value="Glyco_hydro/deAcase_b/a-brl"/>
</dbReference>
<dbReference type="GO" id="GO:0009272">
    <property type="term" value="P:fungal-type cell wall biogenesis"/>
    <property type="evidence" value="ECO:0007669"/>
    <property type="project" value="UniProtKB-ARBA"/>
</dbReference>
<dbReference type="AlphaFoldDB" id="A0A0J6F5H1"/>
<evidence type="ECO:0000256" key="4">
    <source>
        <dbReference type="ARBA" id="ARBA00024056"/>
    </source>
</evidence>
<dbReference type="InterPro" id="IPR002509">
    <property type="entry name" value="NODB_dom"/>
</dbReference>
<dbReference type="GO" id="GO:0005975">
    <property type="term" value="P:carbohydrate metabolic process"/>
    <property type="evidence" value="ECO:0007669"/>
    <property type="project" value="InterPro"/>
</dbReference>
<evidence type="ECO:0000256" key="5">
    <source>
        <dbReference type="ARBA" id="ARBA00048494"/>
    </source>
</evidence>
<feature type="domain" description="NodB homology" evidence="6">
    <location>
        <begin position="45"/>
        <end position="227"/>
    </location>
</feature>